<evidence type="ECO:0000313" key="1">
    <source>
        <dbReference type="EMBL" id="SCB44606.1"/>
    </source>
</evidence>
<dbReference type="Proteomes" id="UP000199205">
    <property type="component" value="Unassembled WGS sequence"/>
</dbReference>
<protein>
    <submittedName>
        <fullName evidence="1">Uncharacterized protein</fullName>
    </submittedName>
</protein>
<accession>A0A1C3WXH7</accession>
<gene>
    <name evidence="1" type="ORF">GA0061101_11951</name>
</gene>
<reference evidence="1 2" key="1">
    <citation type="submission" date="2016-08" db="EMBL/GenBank/DDBJ databases">
        <authorList>
            <person name="Seilhamer J.J."/>
        </authorList>
    </citation>
    <scope>NUCLEOTIDE SEQUENCE [LARGE SCALE GENOMIC DNA]</scope>
    <source>
        <strain evidence="1 2">P1-7</strain>
    </source>
</reference>
<proteinExistence type="predicted"/>
<dbReference type="AlphaFoldDB" id="A0A1C3WXH7"/>
<dbReference type="EMBL" id="FMAF01000019">
    <property type="protein sequence ID" value="SCB44606.1"/>
    <property type="molecule type" value="Genomic_DNA"/>
</dbReference>
<sequence>MMKCFASIQPHFTRSAPMTLSDRSRYLFALLPAGEKGNGGGLNNG</sequence>
<evidence type="ECO:0000313" key="2">
    <source>
        <dbReference type="Proteomes" id="UP000199205"/>
    </source>
</evidence>
<organism evidence="1 2">
    <name type="scientific">Rhizobium lusitanum</name>
    <dbReference type="NCBI Taxonomy" id="293958"/>
    <lineage>
        <taxon>Bacteria</taxon>
        <taxon>Pseudomonadati</taxon>
        <taxon>Pseudomonadota</taxon>
        <taxon>Alphaproteobacteria</taxon>
        <taxon>Hyphomicrobiales</taxon>
        <taxon>Rhizobiaceae</taxon>
        <taxon>Rhizobium/Agrobacterium group</taxon>
        <taxon>Rhizobium</taxon>
    </lineage>
</organism>
<name>A0A1C3WXH7_9HYPH</name>